<feature type="domain" description="Arginyl tRNA synthetase N-terminal" evidence="1">
    <location>
        <begin position="5"/>
        <end position="60"/>
    </location>
</feature>
<dbReference type="InterPro" id="IPR036695">
    <property type="entry name" value="Arg-tRNA-synth_N_sf"/>
</dbReference>
<dbReference type="Pfam" id="PF03485">
    <property type="entry name" value="Arg_tRNA_synt_N"/>
    <property type="match status" value="1"/>
</dbReference>
<dbReference type="GO" id="GO:0005737">
    <property type="term" value="C:cytoplasm"/>
    <property type="evidence" value="ECO:0007669"/>
    <property type="project" value="InterPro"/>
</dbReference>
<reference evidence="2" key="1">
    <citation type="submission" date="2018-05" db="EMBL/GenBank/DDBJ databases">
        <authorList>
            <person name="Lanie J.A."/>
            <person name="Ng W.-L."/>
            <person name="Kazmierczak K.M."/>
            <person name="Andrzejewski T.M."/>
            <person name="Davidsen T.M."/>
            <person name="Wayne K.J."/>
            <person name="Tettelin H."/>
            <person name="Glass J.I."/>
            <person name="Rusch D."/>
            <person name="Podicherti R."/>
            <person name="Tsui H.-C.T."/>
            <person name="Winkler M.E."/>
        </authorList>
    </citation>
    <scope>NUCLEOTIDE SEQUENCE</scope>
</reference>
<dbReference type="SUPFAM" id="SSF55190">
    <property type="entry name" value="Arginyl-tRNA synthetase (ArgRS), N-terminal 'additional' domain"/>
    <property type="match status" value="1"/>
</dbReference>
<name>A0A383C8N4_9ZZZZ</name>
<evidence type="ECO:0000259" key="1">
    <source>
        <dbReference type="Pfam" id="PF03485"/>
    </source>
</evidence>
<feature type="non-terminal residue" evidence="2">
    <location>
        <position position="1"/>
    </location>
</feature>
<accession>A0A383C8N4</accession>
<dbReference type="GO" id="GO:0004814">
    <property type="term" value="F:arginine-tRNA ligase activity"/>
    <property type="evidence" value="ECO:0007669"/>
    <property type="project" value="InterPro"/>
</dbReference>
<protein>
    <recommendedName>
        <fullName evidence="1">Arginyl tRNA synthetase N-terminal domain-containing protein</fullName>
    </recommendedName>
</protein>
<dbReference type="Gene3D" id="3.30.1360.70">
    <property type="entry name" value="Arginyl tRNA synthetase N-terminal domain"/>
    <property type="match status" value="1"/>
</dbReference>
<evidence type="ECO:0000313" key="2">
    <source>
        <dbReference type="EMBL" id="SVE28572.1"/>
    </source>
</evidence>
<dbReference type="AlphaFoldDB" id="A0A383C8N4"/>
<sequence length="61" mass="6851">MRQTDIAKIIEYALARAQEAGTLPSVQITDIPVERPQNPDHGDFASSLPMRLTKQLQMNPF</sequence>
<dbReference type="GO" id="GO:0006420">
    <property type="term" value="P:arginyl-tRNA aminoacylation"/>
    <property type="evidence" value="ECO:0007669"/>
    <property type="project" value="InterPro"/>
</dbReference>
<dbReference type="GO" id="GO:0005524">
    <property type="term" value="F:ATP binding"/>
    <property type="evidence" value="ECO:0007669"/>
    <property type="project" value="InterPro"/>
</dbReference>
<organism evidence="2">
    <name type="scientific">marine metagenome</name>
    <dbReference type="NCBI Taxonomy" id="408172"/>
    <lineage>
        <taxon>unclassified sequences</taxon>
        <taxon>metagenomes</taxon>
        <taxon>ecological metagenomes</taxon>
    </lineage>
</organism>
<feature type="non-terminal residue" evidence="2">
    <location>
        <position position="61"/>
    </location>
</feature>
<gene>
    <name evidence="2" type="ORF">METZ01_LOCUS481426</name>
</gene>
<dbReference type="InterPro" id="IPR005148">
    <property type="entry name" value="Arg-tRNA-synth_N"/>
</dbReference>
<proteinExistence type="predicted"/>
<dbReference type="EMBL" id="UINC01206783">
    <property type="protein sequence ID" value="SVE28572.1"/>
    <property type="molecule type" value="Genomic_DNA"/>
</dbReference>